<evidence type="ECO:0008006" key="3">
    <source>
        <dbReference type="Google" id="ProtNLM"/>
    </source>
</evidence>
<reference evidence="2" key="1">
    <citation type="submission" date="2022-10" db="EMBL/GenBank/DDBJ databases">
        <title>Genome assembly of Pristionchus species.</title>
        <authorList>
            <person name="Yoshida K."/>
            <person name="Sommer R.J."/>
        </authorList>
    </citation>
    <scope>NUCLEOTIDE SEQUENCE [LARGE SCALE GENOMIC DNA]</scope>
    <source>
        <strain evidence="2">RS5460</strain>
    </source>
</reference>
<evidence type="ECO:0000313" key="1">
    <source>
        <dbReference type="EMBL" id="GMR51220.1"/>
    </source>
</evidence>
<protein>
    <recommendedName>
        <fullName evidence="3">F-box domain-containing protein</fullName>
    </recommendedName>
</protein>
<proteinExistence type="predicted"/>
<organism evidence="1 2">
    <name type="scientific">Pristionchus mayeri</name>
    <dbReference type="NCBI Taxonomy" id="1317129"/>
    <lineage>
        <taxon>Eukaryota</taxon>
        <taxon>Metazoa</taxon>
        <taxon>Ecdysozoa</taxon>
        <taxon>Nematoda</taxon>
        <taxon>Chromadorea</taxon>
        <taxon>Rhabditida</taxon>
        <taxon>Rhabditina</taxon>
        <taxon>Diplogasteromorpha</taxon>
        <taxon>Diplogasteroidea</taxon>
        <taxon>Neodiplogasteridae</taxon>
        <taxon>Pristionchus</taxon>
    </lineage>
</organism>
<name>A0AAN5CVS6_9BILA</name>
<evidence type="ECO:0000313" key="2">
    <source>
        <dbReference type="Proteomes" id="UP001328107"/>
    </source>
</evidence>
<sequence length="331" mass="37616">MPLHYDSDIHLSPLEQLPKALLWNIFGKIPEAAFRLRLVSKTIKFSVDGLDIDQKAYAEEFLLSHDISYPGFACRVTIIISNLHALGLILRNDDVIGKFSSRTCSEDSVALRYVWLPDNNDVHNRAVQFLRGFIGTRIKKATLHGNDFANFTRLLKAVAIAHLDILFFTLSDTAMSSIKNFMGNREIPRFTVSMSAMRIAYPERLLLYLASRFRALCFDYSHLVTELPHKSMILGIQQSDCAPIMLGMFTSKLDTLLISGINITAQSMHNLHLLQQRLPQLGKQIWFEMSGASLLHDDFSNQENDYVSQATKTGNRQFLSVKHVSRVHELF</sequence>
<dbReference type="Proteomes" id="UP001328107">
    <property type="component" value="Unassembled WGS sequence"/>
</dbReference>
<dbReference type="AlphaFoldDB" id="A0AAN5CVS6"/>
<comment type="caution">
    <text evidence="1">The sequence shown here is derived from an EMBL/GenBank/DDBJ whole genome shotgun (WGS) entry which is preliminary data.</text>
</comment>
<gene>
    <name evidence="1" type="ORF">PMAYCL1PPCAC_21415</name>
</gene>
<dbReference type="EMBL" id="BTRK01000005">
    <property type="protein sequence ID" value="GMR51220.1"/>
    <property type="molecule type" value="Genomic_DNA"/>
</dbReference>
<keyword evidence="2" id="KW-1185">Reference proteome</keyword>
<accession>A0AAN5CVS6</accession>